<protein>
    <submittedName>
        <fullName evidence="2">Uncharacterized protein</fullName>
    </submittedName>
</protein>
<reference evidence="3" key="1">
    <citation type="journal article" date="2019" name="Int. J. Syst. Evol. Microbiol.">
        <title>The Global Catalogue of Microorganisms (GCM) 10K type strain sequencing project: providing services to taxonomists for standard genome sequencing and annotation.</title>
        <authorList>
            <consortium name="The Broad Institute Genomics Platform"/>
            <consortium name="The Broad Institute Genome Sequencing Center for Infectious Disease"/>
            <person name="Wu L."/>
            <person name="Ma J."/>
        </authorList>
    </citation>
    <scope>NUCLEOTIDE SEQUENCE [LARGE SCALE GENOMIC DNA]</scope>
    <source>
        <strain evidence="3">JCM 16014</strain>
    </source>
</reference>
<organism evidence="2 3">
    <name type="scientific">Catenulispora yoronensis</name>
    <dbReference type="NCBI Taxonomy" id="450799"/>
    <lineage>
        <taxon>Bacteria</taxon>
        <taxon>Bacillati</taxon>
        <taxon>Actinomycetota</taxon>
        <taxon>Actinomycetes</taxon>
        <taxon>Catenulisporales</taxon>
        <taxon>Catenulisporaceae</taxon>
        <taxon>Catenulispora</taxon>
    </lineage>
</organism>
<evidence type="ECO:0000313" key="3">
    <source>
        <dbReference type="Proteomes" id="UP001500751"/>
    </source>
</evidence>
<gene>
    <name evidence="2" type="ORF">GCM10009839_42000</name>
</gene>
<sequence length="89" mass="9020">MEVGPTWCDAVIGEGCAWSGREEGGIFTGVGECFANSRVERAAEKGAEKAVDKAVERAADGFEGCGATVNRRSDGLPREGRAGGAGGAS</sequence>
<dbReference type="EMBL" id="BAAAQN010000023">
    <property type="protein sequence ID" value="GAA2036601.1"/>
    <property type="molecule type" value="Genomic_DNA"/>
</dbReference>
<accession>A0ABP5FY79</accession>
<proteinExistence type="predicted"/>
<evidence type="ECO:0000313" key="2">
    <source>
        <dbReference type="EMBL" id="GAA2036601.1"/>
    </source>
</evidence>
<name>A0ABP5FY79_9ACTN</name>
<dbReference type="Proteomes" id="UP001500751">
    <property type="component" value="Unassembled WGS sequence"/>
</dbReference>
<evidence type="ECO:0000256" key="1">
    <source>
        <dbReference type="SAM" id="MobiDB-lite"/>
    </source>
</evidence>
<comment type="caution">
    <text evidence="2">The sequence shown here is derived from an EMBL/GenBank/DDBJ whole genome shotgun (WGS) entry which is preliminary data.</text>
</comment>
<feature type="compositionally biased region" description="Basic and acidic residues" evidence="1">
    <location>
        <begin position="71"/>
        <end position="81"/>
    </location>
</feature>
<feature type="region of interest" description="Disordered" evidence="1">
    <location>
        <begin position="69"/>
        <end position="89"/>
    </location>
</feature>
<keyword evidence="3" id="KW-1185">Reference proteome</keyword>